<protein>
    <submittedName>
        <fullName evidence="1">Gnat family</fullName>
    </submittedName>
</protein>
<proteinExistence type="predicted"/>
<keyword evidence="2" id="KW-1185">Reference proteome</keyword>
<dbReference type="RefSeq" id="XP_018734720.1">
    <property type="nucleotide sequence ID" value="XM_018882024.1"/>
</dbReference>
<dbReference type="OrthoDB" id="512662at2759"/>
<accession>A0A167CY27</accession>
<dbReference type="Proteomes" id="UP000189580">
    <property type="component" value="Chromosome a"/>
</dbReference>
<dbReference type="KEGG" id="slb:AWJ20_492"/>
<gene>
    <name evidence="1" type="ORF">AWJ20_492</name>
</gene>
<organism evidence="1 2">
    <name type="scientific">Sugiyamaella lignohabitans</name>
    <dbReference type="NCBI Taxonomy" id="796027"/>
    <lineage>
        <taxon>Eukaryota</taxon>
        <taxon>Fungi</taxon>
        <taxon>Dikarya</taxon>
        <taxon>Ascomycota</taxon>
        <taxon>Saccharomycotina</taxon>
        <taxon>Dipodascomycetes</taxon>
        <taxon>Dipodascales</taxon>
        <taxon>Trichomonascaceae</taxon>
        <taxon>Sugiyamaella</taxon>
    </lineage>
</organism>
<evidence type="ECO:0000313" key="1">
    <source>
        <dbReference type="EMBL" id="ANB12243.1"/>
    </source>
</evidence>
<reference evidence="1 2" key="1">
    <citation type="submission" date="2016-02" db="EMBL/GenBank/DDBJ databases">
        <title>Complete genome sequence and transcriptome regulation of the pentose utilising yeast Sugiyamaella lignohabitans.</title>
        <authorList>
            <person name="Bellasio M."/>
            <person name="Peymann A."/>
            <person name="Valli M."/>
            <person name="Sipitzky M."/>
            <person name="Graf A."/>
            <person name="Sauer M."/>
            <person name="Marx H."/>
            <person name="Mattanovich D."/>
        </authorList>
    </citation>
    <scope>NUCLEOTIDE SEQUENCE [LARGE SCALE GENOMIC DNA]</scope>
    <source>
        <strain evidence="1 2">CBS 10342</strain>
    </source>
</reference>
<evidence type="ECO:0000313" key="2">
    <source>
        <dbReference type="Proteomes" id="UP000189580"/>
    </source>
</evidence>
<dbReference type="Gene3D" id="3.40.630.30">
    <property type="match status" value="1"/>
</dbReference>
<dbReference type="GeneID" id="30037104"/>
<name>A0A167CY27_9ASCO</name>
<sequence length="122" mass="13886">MTIIYQDLTEQYVDSAVDTVELAFEGDPLDVWLYKDSEKKFRRAIRELGIRRGLKPGKKVLIAIDTDSDAVVGISVWEPPVSKKDAESQTWGEWLGGWQTWTQRKRLDWLYGPAPAVSICSV</sequence>
<dbReference type="EMBL" id="CP014501">
    <property type="protein sequence ID" value="ANB12243.1"/>
    <property type="molecule type" value="Genomic_DNA"/>
</dbReference>
<dbReference type="AlphaFoldDB" id="A0A167CY27"/>